<dbReference type="EMBL" id="JBFOCI010000001">
    <property type="protein sequence ID" value="MEW9805156.1"/>
    <property type="molecule type" value="Genomic_DNA"/>
</dbReference>
<feature type="transmembrane region" description="Helical" evidence="1">
    <location>
        <begin position="144"/>
        <end position="163"/>
    </location>
</feature>
<keyword evidence="3" id="KW-1185">Reference proteome</keyword>
<gene>
    <name evidence="2" type="ORF">ABUE31_04045</name>
</gene>
<dbReference type="PIRSF" id="PIRSF033239">
    <property type="entry name" value="ExoD"/>
    <property type="match status" value="1"/>
</dbReference>
<organism evidence="2 3">
    <name type="scientific">Mesorhizobium marinum</name>
    <dbReference type="NCBI Taxonomy" id="3228790"/>
    <lineage>
        <taxon>Bacteria</taxon>
        <taxon>Pseudomonadati</taxon>
        <taxon>Pseudomonadota</taxon>
        <taxon>Alphaproteobacteria</taxon>
        <taxon>Hyphomicrobiales</taxon>
        <taxon>Phyllobacteriaceae</taxon>
        <taxon>Mesorhizobium</taxon>
    </lineage>
</organism>
<dbReference type="InterPro" id="IPR010331">
    <property type="entry name" value="ExoD"/>
</dbReference>
<name>A0ABV3QVR0_9HYPH</name>
<keyword evidence="1" id="KW-0812">Transmembrane</keyword>
<dbReference type="RefSeq" id="WP_367722201.1">
    <property type="nucleotide sequence ID" value="NZ_JBFOCH010000031.1"/>
</dbReference>
<evidence type="ECO:0000313" key="2">
    <source>
        <dbReference type="EMBL" id="MEW9805156.1"/>
    </source>
</evidence>
<protein>
    <submittedName>
        <fullName evidence="2">Exopolysaccharide biosynthesis protein</fullName>
    </submittedName>
</protein>
<accession>A0ABV3QVR0</accession>
<dbReference type="PANTHER" id="PTHR41795">
    <property type="entry name" value="EXOPOLYSACCHARIDE SYNTHESIS PROTEIN"/>
    <property type="match status" value="1"/>
</dbReference>
<evidence type="ECO:0000256" key="1">
    <source>
        <dbReference type="SAM" id="Phobius"/>
    </source>
</evidence>
<sequence length="219" mass="23446">MTAQTAGFQDGASSDRPLRRRPRRLSELFAQLAREAEGPVSIGHIRDALGNRSFAPLLVLFAAFNLLPLPPGASVILGLPLVIVAAQMVYGTKQAWLPSALSSRSLSAETFRSAMEWIVPRLVRLEKVIRPRYWPFWRRRGERIIGIAALVLAIVVTLPIPLGNWLPAFATALLGLALSERDGILLAIGGAVGVASMVIIAAVIGAAGLATNAVLGWLM</sequence>
<evidence type="ECO:0000313" key="3">
    <source>
        <dbReference type="Proteomes" id="UP001556196"/>
    </source>
</evidence>
<dbReference type="Pfam" id="PF06055">
    <property type="entry name" value="ExoD"/>
    <property type="match status" value="1"/>
</dbReference>
<dbReference type="PANTHER" id="PTHR41795:SF1">
    <property type="entry name" value="EXOPOLYSACCHARIDE SYNTHESIS PROTEIN"/>
    <property type="match status" value="1"/>
</dbReference>
<proteinExistence type="predicted"/>
<reference evidence="2 3" key="1">
    <citation type="submission" date="2024-06" db="EMBL/GenBank/DDBJ databases">
        <authorList>
            <person name="Tuo L."/>
        </authorList>
    </citation>
    <scope>NUCLEOTIDE SEQUENCE [LARGE SCALE GENOMIC DNA]</scope>
    <source>
        <strain evidence="2 3">ZMM04-5</strain>
    </source>
</reference>
<feature type="transmembrane region" description="Helical" evidence="1">
    <location>
        <begin position="183"/>
        <end position="210"/>
    </location>
</feature>
<comment type="caution">
    <text evidence="2">The sequence shown here is derived from an EMBL/GenBank/DDBJ whole genome shotgun (WGS) entry which is preliminary data.</text>
</comment>
<keyword evidence="1" id="KW-0472">Membrane</keyword>
<keyword evidence="1" id="KW-1133">Transmembrane helix</keyword>
<dbReference type="Proteomes" id="UP001556196">
    <property type="component" value="Unassembled WGS sequence"/>
</dbReference>
<feature type="transmembrane region" description="Helical" evidence="1">
    <location>
        <begin position="73"/>
        <end position="90"/>
    </location>
</feature>